<sequence>MRTLVQRITALTSQLQIPIVTMSCPERPPITCHVLDTIAGRPAAGLDVKLFCTELPSVVFEARTNADGRVAAWEIQLAADEREGEYARENWGPAPAMKKIIEERGLVEESQSRPLGTSLWKLQFNTGAHYGVANTFFPVRTNLTSFSETLF</sequence>
<dbReference type="PROSITE" id="PS00768">
    <property type="entry name" value="TRANSTHYRETIN_1"/>
    <property type="match status" value="1"/>
</dbReference>
<dbReference type="Proteomes" id="UP001285354">
    <property type="component" value="Unassembled WGS sequence"/>
</dbReference>
<dbReference type="PANTHER" id="PTHR10395:SF7">
    <property type="entry name" value="5-HYDROXYISOURATE HYDROLASE"/>
    <property type="match status" value="1"/>
</dbReference>
<protein>
    <recommendedName>
        <fullName evidence="1">Transthyretin/hydroxyisourate hydrolase domain-containing protein</fullName>
    </recommendedName>
</protein>
<evidence type="ECO:0000259" key="1">
    <source>
        <dbReference type="Pfam" id="PF00576"/>
    </source>
</evidence>
<feature type="domain" description="Transthyretin/hydroxyisourate hydrolase" evidence="1">
    <location>
        <begin position="30"/>
        <end position="138"/>
    </location>
</feature>
<dbReference type="SUPFAM" id="SSF49472">
    <property type="entry name" value="Transthyretin (synonym: prealbumin)"/>
    <property type="match status" value="1"/>
</dbReference>
<dbReference type="GO" id="GO:0006144">
    <property type="term" value="P:purine nucleobase metabolic process"/>
    <property type="evidence" value="ECO:0007669"/>
    <property type="project" value="TreeGrafter"/>
</dbReference>
<keyword evidence="3" id="KW-1185">Reference proteome</keyword>
<dbReference type="PANTHER" id="PTHR10395">
    <property type="entry name" value="URICASE AND TRANSTHYRETIN-RELATED"/>
    <property type="match status" value="1"/>
</dbReference>
<dbReference type="PROSITE" id="PS51257">
    <property type="entry name" value="PROKAR_LIPOPROTEIN"/>
    <property type="match status" value="1"/>
</dbReference>
<dbReference type="Gene3D" id="2.60.40.180">
    <property type="entry name" value="Transthyretin/hydroxyisourate hydrolase domain"/>
    <property type="match status" value="1"/>
</dbReference>
<dbReference type="AlphaFoldDB" id="A0AAD9WD08"/>
<name>A0AAD9WD08_9HELO</name>
<gene>
    <name evidence="2" type="ORF">QTJ16_005285</name>
</gene>
<dbReference type="InterPro" id="IPR023418">
    <property type="entry name" value="Thyroxine_BS"/>
</dbReference>
<evidence type="ECO:0000313" key="2">
    <source>
        <dbReference type="EMBL" id="KAK2624916.1"/>
    </source>
</evidence>
<reference evidence="2" key="1">
    <citation type="submission" date="2023-06" db="EMBL/GenBank/DDBJ databases">
        <title>Draft genome of Marssonina rosae.</title>
        <authorList>
            <person name="Cheng Q."/>
        </authorList>
    </citation>
    <scope>NUCLEOTIDE SEQUENCE</scope>
    <source>
        <strain evidence="2">R4</strain>
    </source>
</reference>
<dbReference type="InterPro" id="IPR036817">
    <property type="entry name" value="Transthyretin/HIU_hydrolase_sf"/>
</dbReference>
<organism evidence="2 3">
    <name type="scientific">Diplocarpon rosae</name>
    <dbReference type="NCBI Taxonomy" id="946125"/>
    <lineage>
        <taxon>Eukaryota</taxon>
        <taxon>Fungi</taxon>
        <taxon>Dikarya</taxon>
        <taxon>Ascomycota</taxon>
        <taxon>Pezizomycotina</taxon>
        <taxon>Leotiomycetes</taxon>
        <taxon>Helotiales</taxon>
        <taxon>Drepanopezizaceae</taxon>
        <taxon>Diplocarpon</taxon>
    </lineage>
</organism>
<dbReference type="EMBL" id="JAUBYV010000008">
    <property type="protein sequence ID" value="KAK2624916.1"/>
    <property type="molecule type" value="Genomic_DNA"/>
</dbReference>
<evidence type="ECO:0000313" key="3">
    <source>
        <dbReference type="Proteomes" id="UP001285354"/>
    </source>
</evidence>
<accession>A0AAD9WD08</accession>
<dbReference type="Pfam" id="PF00576">
    <property type="entry name" value="Transthyretin"/>
    <property type="match status" value="1"/>
</dbReference>
<proteinExistence type="predicted"/>
<comment type="caution">
    <text evidence="2">The sequence shown here is derived from an EMBL/GenBank/DDBJ whole genome shotgun (WGS) entry which is preliminary data.</text>
</comment>
<dbReference type="InterPro" id="IPR023416">
    <property type="entry name" value="Transthyretin/HIU_hydrolase_d"/>
</dbReference>